<accession>A0AAE0VGZ4</accession>
<sequence>MATYDEEDISIIAVSDTSRSDSVIVIDDSLTEDPQWSHNGGMEERQALVQIPKYPLLESIGARFAQNRQEQAERIFANKTKREVELAHSQYLKRNVASPAEVAAARPVVKAWADKNDVVGREERRRINARRRLTSVPSHSNSINIRSDTGCNAHQILVYNKSTVQAHNINERASSHVPALDTTQQYEFVNFPQESAINENENLVCSVLNCSAQFSSWPRLANHENLFAHSPCNPLIKIKDIKLSVDPLSYMCAACDEEFMEKDRCLKHISEMDHLPFYPPIAVGAYMCPQCFLLFSSFGDCYLHFESSGHKSISYPFSEDAFSGDIMPVPVAMEMARDFCERCQSGNFFLQCLECELPITSPKALRDHKDETNGHHLSAALTDSSLMEIFATYLKPDICLDCKSLCSEEDQKNNTHRCPNGRSGQIVQNGCKTFTEFVKCCGLTLMKSRDSSKNRRSDKLLDSDSRQPKGKLEISDQKSGKQQTETSATSSVNIPSNGNANRKKRNQSDSPDTHPKKRSRKLGFDFMQMQNNNDERLGNQRDQNKHCVNIPQEIFDGSAEERLIPPDPENLKAMKNIIFLDLDNWSSFFQKLHRCLPDKTFVWGFFGGANKWKKPLNTPFFDVQQSRGLFYLNDRCGRTKDAADVAILYAVGKMDVLLPKHVPFTILSGGMCFKELERQMTKRNIVIIDPHTAQKKSPASIYSMVNSVQDR</sequence>
<evidence type="ECO:0000256" key="2">
    <source>
        <dbReference type="SAM" id="MobiDB-lite"/>
    </source>
</evidence>
<name>A0AAE0VGZ4_9BIVA</name>
<dbReference type="Pfam" id="PF18479">
    <property type="entry name" value="PIN_11"/>
    <property type="match status" value="1"/>
</dbReference>
<keyword evidence="1" id="KW-0862">Zinc</keyword>
<dbReference type="SMART" id="SM00355">
    <property type="entry name" value="ZnF_C2H2"/>
    <property type="match status" value="4"/>
</dbReference>
<evidence type="ECO:0000313" key="4">
    <source>
        <dbReference type="EMBL" id="KAK3577544.1"/>
    </source>
</evidence>
<proteinExistence type="predicted"/>
<evidence type="ECO:0000313" key="5">
    <source>
        <dbReference type="Proteomes" id="UP001195483"/>
    </source>
</evidence>
<reference evidence="4" key="3">
    <citation type="submission" date="2023-05" db="EMBL/GenBank/DDBJ databases">
        <authorList>
            <person name="Smith C.H."/>
        </authorList>
    </citation>
    <scope>NUCLEOTIDE SEQUENCE</scope>
    <source>
        <strain evidence="4">CHS0354</strain>
        <tissue evidence="4">Mantle</tissue>
    </source>
</reference>
<dbReference type="GO" id="GO:0008270">
    <property type="term" value="F:zinc ion binding"/>
    <property type="evidence" value="ECO:0007669"/>
    <property type="project" value="UniProtKB-KW"/>
</dbReference>
<keyword evidence="1" id="KW-0863">Zinc-finger</keyword>
<feature type="compositionally biased region" description="Polar residues" evidence="2">
    <location>
        <begin position="480"/>
        <end position="500"/>
    </location>
</feature>
<protein>
    <recommendedName>
        <fullName evidence="3">C2H2-type domain-containing protein</fullName>
    </recommendedName>
</protein>
<dbReference type="EMBL" id="JAEAOA010001578">
    <property type="protein sequence ID" value="KAK3577544.1"/>
    <property type="molecule type" value="Genomic_DNA"/>
</dbReference>
<evidence type="ECO:0000259" key="3">
    <source>
        <dbReference type="PROSITE" id="PS50157"/>
    </source>
</evidence>
<feature type="domain" description="C2H2-type" evidence="3">
    <location>
        <begin position="203"/>
        <end position="234"/>
    </location>
</feature>
<reference evidence="4" key="2">
    <citation type="journal article" date="2021" name="Genome Biol. Evol.">
        <title>Developing a high-quality reference genome for a parasitic bivalve with doubly uniparental inheritance (Bivalvia: Unionida).</title>
        <authorList>
            <person name="Smith C.H."/>
        </authorList>
    </citation>
    <scope>NUCLEOTIDE SEQUENCE</scope>
    <source>
        <strain evidence="4">CHS0354</strain>
        <tissue evidence="4">Mantle</tissue>
    </source>
</reference>
<feature type="compositionally biased region" description="Basic and acidic residues" evidence="2">
    <location>
        <begin position="452"/>
        <end position="479"/>
    </location>
</feature>
<evidence type="ECO:0000256" key="1">
    <source>
        <dbReference type="PROSITE-ProRule" id="PRU00042"/>
    </source>
</evidence>
<dbReference type="Proteomes" id="UP001195483">
    <property type="component" value="Unassembled WGS sequence"/>
</dbReference>
<keyword evidence="5" id="KW-1185">Reference proteome</keyword>
<reference evidence="4" key="1">
    <citation type="journal article" date="2021" name="Genome Biol. Evol.">
        <title>A High-Quality Reference Genome for a Parasitic Bivalve with Doubly Uniparental Inheritance (Bivalvia: Unionida).</title>
        <authorList>
            <person name="Smith C.H."/>
        </authorList>
    </citation>
    <scope>NUCLEOTIDE SEQUENCE</scope>
    <source>
        <strain evidence="4">CHS0354</strain>
    </source>
</reference>
<keyword evidence="1" id="KW-0479">Metal-binding</keyword>
<dbReference type="PROSITE" id="PS50157">
    <property type="entry name" value="ZINC_FINGER_C2H2_2"/>
    <property type="match status" value="1"/>
</dbReference>
<dbReference type="AlphaFoldDB" id="A0AAE0VGZ4"/>
<comment type="caution">
    <text evidence="4">The sequence shown here is derived from an EMBL/GenBank/DDBJ whole genome shotgun (WGS) entry which is preliminary data.</text>
</comment>
<dbReference type="InterPro" id="IPR013087">
    <property type="entry name" value="Znf_C2H2_type"/>
</dbReference>
<gene>
    <name evidence="4" type="ORF">CHS0354_026512</name>
</gene>
<organism evidence="4 5">
    <name type="scientific">Potamilus streckersoni</name>
    <dbReference type="NCBI Taxonomy" id="2493646"/>
    <lineage>
        <taxon>Eukaryota</taxon>
        <taxon>Metazoa</taxon>
        <taxon>Spiralia</taxon>
        <taxon>Lophotrochozoa</taxon>
        <taxon>Mollusca</taxon>
        <taxon>Bivalvia</taxon>
        <taxon>Autobranchia</taxon>
        <taxon>Heteroconchia</taxon>
        <taxon>Palaeoheterodonta</taxon>
        <taxon>Unionida</taxon>
        <taxon>Unionoidea</taxon>
        <taxon>Unionidae</taxon>
        <taxon>Ambleminae</taxon>
        <taxon>Lampsilini</taxon>
        <taxon>Potamilus</taxon>
    </lineage>
</organism>
<feature type="region of interest" description="Disordered" evidence="2">
    <location>
        <begin position="452"/>
        <end position="518"/>
    </location>
</feature>
<dbReference type="PROSITE" id="PS00028">
    <property type="entry name" value="ZINC_FINGER_C2H2_1"/>
    <property type="match status" value="2"/>
</dbReference>
<dbReference type="InterPro" id="IPR041192">
    <property type="entry name" value="PIN_11"/>
</dbReference>